<evidence type="ECO:0000313" key="3">
    <source>
        <dbReference type="EMBL" id="GJG58904.1"/>
    </source>
</evidence>
<dbReference type="InterPro" id="IPR039565">
    <property type="entry name" value="BamD-like"/>
</dbReference>
<dbReference type="Proteomes" id="UP000825483">
    <property type="component" value="Unassembled WGS sequence"/>
</dbReference>
<dbReference type="AlphaFoldDB" id="A0A9R1CA99"/>
<evidence type="ECO:0000313" key="4">
    <source>
        <dbReference type="Proteomes" id="UP000825483"/>
    </source>
</evidence>
<dbReference type="Pfam" id="PF13525">
    <property type="entry name" value="YfiO"/>
    <property type="match status" value="1"/>
</dbReference>
<accession>A0A9R1CA99</accession>
<dbReference type="InterPro" id="IPR011990">
    <property type="entry name" value="TPR-like_helical_dom_sf"/>
</dbReference>
<name>A0A9R1CA99_9BACT</name>
<organism evidence="3 4">
    <name type="scientific">Prevotella lacticifex</name>
    <dbReference type="NCBI Taxonomy" id="2854755"/>
    <lineage>
        <taxon>Bacteria</taxon>
        <taxon>Pseudomonadati</taxon>
        <taxon>Bacteroidota</taxon>
        <taxon>Bacteroidia</taxon>
        <taxon>Bacteroidales</taxon>
        <taxon>Prevotellaceae</taxon>
        <taxon>Prevotella</taxon>
    </lineage>
</organism>
<reference evidence="3" key="1">
    <citation type="journal article" date="2022" name="Int. J. Syst. Evol. Microbiol.">
        <title>Prevotella lacticifex sp. nov., isolated from the rumen of cows.</title>
        <authorList>
            <person name="Shinkai T."/>
            <person name="Ikeyama N."/>
            <person name="Kumagai M."/>
            <person name="Ohmori H."/>
            <person name="Sakamoto M."/>
            <person name="Ohkuma M."/>
            <person name="Mitsumori M."/>
        </authorList>
    </citation>
    <scope>NUCLEOTIDE SEQUENCE</scope>
    <source>
        <strain evidence="3">R5076</strain>
    </source>
</reference>
<dbReference type="Gene3D" id="1.25.40.10">
    <property type="entry name" value="Tetratricopeptide repeat domain"/>
    <property type="match status" value="1"/>
</dbReference>
<protein>
    <submittedName>
        <fullName evidence="3">Outer membrane protein assembly factor BamD</fullName>
    </submittedName>
</protein>
<keyword evidence="4" id="KW-1185">Reference proteome</keyword>
<keyword evidence="1" id="KW-0732">Signal</keyword>
<dbReference type="SUPFAM" id="SSF48452">
    <property type="entry name" value="TPR-like"/>
    <property type="match status" value="1"/>
</dbReference>
<dbReference type="EMBL" id="BPUB01000002">
    <property type="protein sequence ID" value="GJG58904.1"/>
    <property type="molecule type" value="Genomic_DNA"/>
</dbReference>
<sequence length="262" mass="30317">MLLTGCAHEYNQVFKTSDYDYKYEFAKESFARGKYTYAVTLLQDLVTMKKGTSDAQECLYMLAMAEYGERDYEAAAETFKKYYQSYPRGFYAEMASFYVGQSLYMSTPEPRLDQSQTVAAIAAFQEYRDIFPDGKLKAVAEQRLMELQDKLVEKEYLSAKLYYNLGSYFGNCTSGGNNYEACVVTSENALNEYPYTSLREDFSILIMKSKFELAQMSVEAKKIQRYQDAEDECYGFINQYPDSKERATAEKYIAKCKEFTKE</sequence>
<comment type="caution">
    <text evidence="3">The sequence shown here is derived from an EMBL/GenBank/DDBJ whole genome shotgun (WGS) entry which is preliminary data.</text>
</comment>
<feature type="domain" description="Outer membrane lipoprotein BamD-like" evidence="2">
    <location>
        <begin position="23"/>
        <end position="168"/>
    </location>
</feature>
<evidence type="ECO:0000259" key="2">
    <source>
        <dbReference type="Pfam" id="PF13525"/>
    </source>
</evidence>
<gene>
    <name evidence="3" type="ORF">PRLR5076_17550</name>
</gene>
<proteinExistence type="predicted"/>
<evidence type="ECO:0000256" key="1">
    <source>
        <dbReference type="ARBA" id="ARBA00022729"/>
    </source>
</evidence>